<dbReference type="InterPro" id="IPR019850">
    <property type="entry name" value="GldD-like"/>
</dbReference>
<evidence type="ECO:0000313" key="3">
    <source>
        <dbReference type="Proteomes" id="UP000030152"/>
    </source>
</evidence>
<reference evidence="2 3" key="1">
    <citation type="submission" date="2013-09" db="EMBL/GenBank/DDBJ databases">
        <authorList>
            <person name="Zeng Z."/>
            <person name="Chen C."/>
        </authorList>
    </citation>
    <scope>NUCLEOTIDE SEQUENCE [LARGE SCALE GENOMIC DNA]</scope>
    <source>
        <strain evidence="2 3">WB 3.3-2</strain>
    </source>
</reference>
<dbReference type="EMBL" id="JRLX01000014">
    <property type="protein sequence ID" value="KGO86062.1"/>
    <property type="molecule type" value="Genomic_DNA"/>
</dbReference>
<comment type="caution">
    <text evidence="2">The sequence shown here is derived from an EMBL/GenBank/DDBJ whole genome shotgun (WGS) entry which is preliminary data.</text>
</comment>
<dbReference type="AlphaFoldDB" id="A0A0A2M0A5"/>
<dbReference type="PROSITE" id="PS51257">
    <property type="entry name" value="PROKAR_LIPOPROTEIN"/>
    <property type="match status" value="1"/>
</dbReference>
<dbReference type="NCBIfam" id="TIGR03512">
    <property type="entry name" value="GldD_lipo"/>
    <property type="match status" value="1"/>
</dbReference>
<evidence type="ECO:0000256" key="1">
    <source>
        <dbReference type="SAM" id="SignalP"/>
    </source>
</evidence>
<sequence>MKMIYKLWCLVLLVAIGGLTTSCHEETVPKPKAFLRLDYTIGDYKPYNSDCPYTFAYNELAKVKSKGQCNFTIEYPKMKATIYLTYKPVNNNIEKLLHDAEELTYKHVIKADNINAQPFINANNKVYGMFSQVGGDAATNAQFYVTDSTRHFLTGSMYFYAKPNYDSVMPAAAYIKEDMKNLMETIIWK</sequence>
<gene>
    <name evidence="2" type="ORF">Q765_13460</name>
</gene>
<protein>
    <submittedName>
        <fullName evidence="2">Gliding motility protein GldD</fullName>
    </submittedName>
</protein>
<dbReference type="Proteomes" id="UP000030152">
    <property type="component" value="Unassembled WGS sequence"/>
</dbReference>
<proteinExistence type="predicted"/>
<dbReference type="STRING" id="1121895.GCA_000378485_03631"/>
<keyword evidence="3" id="KW-1185">Reference proteome</keyword>
<feature type="signal peptide" evidence="1">
    <location>
        <begin position="1"/>
        <end position="25"/>
    </location>
</feature>
<dbReference type="RefSeq" id="WP_020214806.1">
    <property type="nucleotide sequence ID" value="NZ_JRLX01000014.1"/>
</dbReference>
<organism evidence="2 3">
    <name type="scientific">Flavobacterium rivuli WB 3.3-2 = DSM 21788</name>
    <dbReference type="NCBI Taxonomy" id="1121895"/>
    <lineage>
        <taxon>Bacteria</taxon>
        <taxon>Pseudomonadati</taxon>
        <taxon>Bacteroidota</taxon>
        <taxon>Flavobacteriia</taxon>
        <taxon>Flavobacteriales</taxon>
        <taxon>Flavobacteriaceae</taxon>
        <taxon>Flavobacterium</taxon>
    </lineage>
</organism>
<dbReference type="Pfam" id="PF25593">
    <property type="entry name" value="GldD_lipo"/>
    <property type="match status" value="1"/>
</dbReference>
<feature type="chain" id="PRO_5001991487" evidence="1">
    <location>
        <begin position="26"/>
        <end position="189"/>
    </location>
</feature>
<keyword evidence="1" id="KW-0732">Signal</keyword>
<dbReference type="eggNOG" id="ENOG502ZRB2">
    <property type="taxonomic scope" value="Bacteria"/>
</dbReference>
<name>A0A0A2M0A5_9FLAO</name>
<evidence type="ECO:0000313" key="2">
    <source>
        <dbReference type="EMBL" id="KGO86062.1"/>
    </source>
</evidence>
<accession>A0A0A2M0A5</accession>